<protein>
    <submittedName>
        <fullName evidence="5">Helix-turn-helix transcriptional regulator</fullName>
    </submittedName>
</protein>
<dbReference type="PROSITE" id="PS50943">
    <property type="entry name" value="HTH_CROC1"/>
    <property type="match status" value="1"/>
</dbReference>
<dbReference type="Proteomes" id="UP000542889">
    <property type="component" value="Unassembled WGS sequence"/>
</dbReference>
<dbReference type="InterPro" id="IPR001387">
    <property type="entry name" value="Cro/C1-type_HTH"/>
</dbReference>
<evidence type="ECO:0000313" key="5">
    <source>
        <dbReference type="EMBL" id="NVO89387.1"/>
    </source>
</evidence>
<organism evidence="5 6">
    <name type="scientific">Lacticaseibacillus rhamnosus</name>
    <name type="common">Lactobacillus rhamnosus</name>
    <dbReference type="NCBI Taxonomy" id="47715"/>
    <lineage>
        <taxon>Bacteria</taxon>
        <taxon>Bacillati</taxon>
        <taxon>Bacillota</taxon>
        <taxon>Bacilli</taxon>
        <taxon>Lactobacillales</taxon>
        <taxon>Lactobacillaceae</taxon>
        <taxon>Lacticaseibacillus</taxon>
    </lineage>
</organism>
<dbReference type="GO" id="GO:0003677">
    <property type="term" value="F:DNA binding"/>
    <property type="evidence" value="ECO:0007669"/>
    <property type="project" value="UniProtKB-KW"/>
</dbReference>
<dbReference type="SUPFAM" id="SSF47413">
    <property type="entry name" value="lambda repressor-like DNA-binding domains"/>
    <property type="match status" value="1"/>
</dbReference>
<name>A0A7Y7QHT1_LACRH</name>
<keyword evidence="1" id="KW-0805">Transcription regulation</keyword>
<dbReference type="SMART" id="SM00530">
    <property type="entry name" value="HTH_XRE"/>
    <property type="match status" value="1"/>
</dbReference>
<comment type="caution">
    <text evidence="5">The sequence shown here is derived from an EMBL/GenBank/DDBJ whole genome shotgun (WGS) entry which is preliminary data.</text>
</comment>
<dbReference type="Gene3D" id="1.10.260.40">
    <property type="entry name" value="lambda repressor-like DNA-binding domains"/>
    <property type="match status" value="1"/>
</dbReference>
<evidence type="ECO:0000313" key="6">
    <source>
        <dbReference type="Proteomes" id="UP000542889"/>
    </source>
</evidence>
<gene>
    <name evidence="5" type="ORF">HWN39_12985</name>
</gene>
<dbReference type="CDD" id="cd00093">
    <property type="entry name" value="HTH_XRE"/>
    <property type="match status" value="1"/>
</dbReference>
<keyword evidence="2" id="KW-0238">DNA-binding</keyword>
<evidence type="ECO:0000259" key="4">
    <source>
        <dbReference type="PROSITE" id="PS50943"/>
    </source>
</evidence>
<dbReference type="PANTHER" id="PTHR46797:SF23">
    <property type="entry name" value="HTH-TYPE TRANSCRIPTIONAL REGULATOR SUTR"/>
    <property type="match status" value="1"/>
</dbReference>
<dbReference type="PANTHER" id="PTHR46797">
    <property type="entry name" value="HTH-TYPE TRANSCRIPTIONAL REGULATOR"/>
    <property type="match status" value="1"/>
</dbReference>
<evidence type="ECO:0000256" key="3">
    <source>
        <dbReference type="ARBA" id="ARBA00023163"/>
    </source>
</evidence>
<dbReference type="Pfam" id="PF01381">
    <property type="entry name" value="HTH_3"/>
    <property type="match status" value="1"/>
</dbReference>
<sequence length="108" mass="12383">MRLQEKVAKRIHELRLSKSMTQEQLAEKANMDVSMLARIERGSRGDIRMSTLERIVSGLDVSYQEFFTFPEDGDETTKLASSIALIKDPEVIRALHKIVNTLIHRDNN</sequence>
<evidence type="ECO:0000256" key="1">
    <source>
        <dbReference type="ARBA" id="ARBA00023015"/>
    </source>
</evidence>
<dbReference type="AlphaFoldDB" id="A0A7Y7QHT1"/>
<dbReference type="InterPro" id="IPR050807">
    <property type="entry name" value="TransReg_Diox_bact_type"/>
</dbReference>
<evidence type="ECO:0000256" key="2">
    <source>
        <dbReference type="ARBA" id="ARBA00023125"/>
    </source>
</evidence>
<feature type="domain" description="HTH cro/C1-type" evidence="4">
    <location>
        <begin position="11"/>
        <end position="66"/>
    </location>
</feature>
<reference evidence="5 6" key="1">
    <citation type="submission" date="2020-06" db="EMBL/GenBank/DDBJ databases">
        <title>Lactobacillus rhamnosus QC,genome.</title>
        <authorList>
            <person name="Yi H."/>
            <person name="Jin M."/>
        </authorList>
    </citation>
    <scope>NUCLEOTIDE SEQUENCE [LARGE SCALE GENOMIC DNA]</scope>
    <source>
        <strain evidence="5 6">QC</strain>
    </source>
</reference>
<dbReference type="RefSeq" id="WP_176818612.1">
    <property type="nucleotide sequence ID" value="NZ_JABXWP010000026.1"/>
</dbReference>
<accession>A0A7Y7QHT1</accession>
<dbReference type="EMBL" id="JABXWP010000026">
    <property type="protein sequence ID" value="NVO89387.1"/>
    <property type="molecule type" value="Genomic_DNA"/>
</dbReference>
<keyword evidence="3" id="KW-0804">Transcription</keyword>
<dbReference type="InterPro" id="IPR010982">
    <property type="entry name" value="Lambda_DNA-bd_dom_sf"/>
</dbReference>
<proteinExistence type="predicted"/>
<dbReference type="GO" id="GO:0003700">
    <property type="term" value="F:DNA-binding transcription factor activity"/>
    <property type="evidence" value="ECO:0007669"/>
    <property type="project" value="TreeGrafter"/>
</dbReference>
<dbReference type="GO" id="GO:0005829">
    <property type="term" value="C:cytosol"/>
    <property type="evidence" value="ECO:0007669"/>
    <property type="project" value="TreeGrafter"/>
</dbReference>